<dbReference type="AlphaFoldDB" id="A0A9D4X7S0"/>
<feature type="region of interest" description="Disordered" evidence="1">
    <location>
        <begin position="10"/>
        <end position="31"/>
    </location>
</feature>
<organism evidence="2 3">
    <name type="scientific">Pisum sativum</name>
    <name type="common">Garden pea</name>
    <name type="synonym">Lathyrus oleraceus</name>
    <dbReference type="NCBI Taxonomy" id="3888"/>
    <lineage>
        <taxon>Eukaryota</taxon>
        <taxon>Viridiplantae</taxon>
        <taxon>Streptophyta</taxon>
        <taxon>Embryophyta</taxon>
        <taxon>Tracheophyta</taxon>
        <taxon>Spermatophyta</taxon>
        <taxon>Magnoliopsida</taxon>
        <taxon>eudicotyledons</taxon>
        <taxon>Gunneridae</taxon>
        <taxon>Pentapetalae</taxon>
        <taxon>rosids</taxon>
        <taxon>fabids</taxon>
        <taxon>Fabales</taxon>
        <taxon>Fabaceae</taxon>
        <taxon>Papilionoideae</taxon>
        <taxon>50 kb inversion clade</taxon>
        <taxon>NPAAA clade</taxon>
        <taxon>Hologalegina</taxon>
        <taxon>IRL clade</taxon>
        <taxon>Fabeae</taxon>
        <taxon>Lathyrus</taxon>
    </lineage>
</organism>
<dbReference type="EMBL" id="JAMSHJ010000004">
    <property type="protein sequence ID" value="KAI5415916.1"/>
    <property type="molecule type" value="Genomic_DNA"/>
</dbReference>
<sequence length="184" mass="21240">MMKKIMKILTTSRDKDTQENDHNGNDNIDNVVNVSVSDDEDSMKHETHDGSEPINEGVTNDVDLGNLSLLYEDTILKWNYIALHRMLSRRDLTFEVDVQLLEKVISKMDIKFVRIRDYETNVEPEVQDIVFVLRRKVGGKIFHVNVTFANMDNVSFHPETIFQNRKYVLQTKIDVEGKLGEGAL</sequence>
<proteinExistence type="predicted"/>
<dbReference type="Proteomes" id="UP001058974">
    <property type="component" value="Chromosome 4"/>
</dbReference>
<dbReference type="Gramene" id="Psat04G0108800-T1">
    <property type="protein sequence ID" value="KAI5415916.1"/>
    <property type="gene ID" value="KIW84_041088"/>
</dbReference>
<keyword evidence="3" id="KW-1185">Reference proteome</keyword>
<reference evidence="2 3" key="1">
    <citation type="journal article" date="2022" name="Nat. Genet.">
        <title>Improved pea reference genome and pan-genome highlight genomic features and evolutionary characteristics.</title>
        <authorList>
            <person name="Yang T."/>
            <person name="Liu R."/>
            <person name="Luo Y."/>
            <person name="Hu S."/>
            <person name="Wang D."/>
            <person name="Wang C."/>
            <person name="Pandey M.K."/>
            <person name="Ge S."/>
            <person name="Xu Q."/>
            <person name="Li N."/>
            <person name="Li G."/>
            <person name="Huang Y."/>
            <person name="Saxena R.K."/>
            <person name="Ji Y."/>
            <person name="Li M."/>
            <person name="Yan X."/>
            <person name="He Y."/>
            <person name="Liu Y."/>
            <person name="Wang X."/>
            <person name="Xiang C."/>
            <person name="Varshney R.K."/>
            <person name="Ding H."/>
            <person name="Gao S."/>
            <person name="Zong X."/>
        </authorList>
    </citation>
    <scope>NUCLEOTIDE SEQUENCE [LARGE SCALE GENOMIC DNA]</scope>
    <source>
        <strain evidence="2 3">cv. Zhongwan 6</strain>
    </source>
</reference>
<comment type="caution">
    <text evidence="2">The sequence shown here is derived from an EMBL/GenBank/DDBJ whole genome shotgun (WGS) entry which is preliminary data.</text>
</comment>
<evidence type="ECO:0000313" key="2">
    <source>
        <dbReference type="EMBL" id="KAI5415916.1"/>
    </source>
</evidence>
<feature type="compositionally biased region" description="Basic and acidic residues" evidence="1">
    <location>
        <begin position="12"/>
        <end position="24"/>
    </location>
</feature>
<gene>
    <name evidence="2" type="ORF">KIW84_041088</name>
</gene>
<protein>
    <submittedName>
        <fullName evidence="2">Uncharacterized protein</fullName>
    </submittedName>
</protein>
<evidence type="ECO:0000313" key="3">
    <source>
        <dbReference type="Proteomes" id="UP001058974"/>
    </source>
</evidence>
<accession>A0A9D4X7S0</accession>
<name>A0A9D4X7S0_PEA</name>
<evidence type="ECO:0000256" key="1">
    <source>
        <dbReference type="SAM" id="MobiDB-lite"/>
    </source>
</evidence>